<evidence type="ECO:0000256" key="13">
    <source>
        <dbReference type="ARBA" id="ARBA00023291"/>
    </source>
</evidence>
<dbReference type="EC" id="1.4.1.13" evidence="16"/>
<keyword evidence="10" id="KW-0408">Iron</keyword>
<keyword evidence="12" id="KW-0314">Glutamate biosynthesis</keyword>
<dbReference type="InterPro" id="IPR017932">
    <property type="entry name" value="GATase_2_dom"/>
</dbReference>
<evidence type="ECO:0000256" key="12">
    <source>
        <dbReference type="ARBA" id="ARBA00023164"/>
    </source>
</evidence>
<keyword evidence="8" id="KW-0315">Glutamine amidotransferase</keyword>
<dbReference type="CDD" id="cd00982">
    <property type="entry name" value="gltB_C"/>
    <property type="match status" value="1"/>
</dbReference>
<dbReference type="InterPro" id="IPR029055">
    <property type="entry name" value="Ntn_hydrolases_N"/>
</dbReference>
<evidence type="ECO:0000256" key="11">
    <source>
        <dbReference type="ARBA" id="ARBA00023014"/>
    </source>
</evidence>
<evidence type="ECO:0000256" key="5">
    <source>
        <dbReference type="ARBA" id="ARBA00022630"/>
    </source>
</evidence>
<dbReference type="InterPro" id="IPR006982">
    <property type="entry name" value="Glu_synth_centr_N"/>
</dbReference>
<dbReference type="SUPFAM" id="SSF51395">
    <property type="entry name" value="FMN-linked oxidoreductases"/>
    <property type="match status" value="1"/>
</dbReference>
<evidence type="ECO:0000313" key="17">
    <source>
        <dbReference type="Proteomes" id="UP001595579"/>
    </source>
</evidence>
<evidence type="ECO:0000256" key="14">
    <source>
        <dbReference type="ARBA" id="ARBA00029440"/>
    </source>
</evidence>
<sequence length="1512" mass="163782">MRYPAGKSSEGRHLGPRAGYANCGVGAVINVHGEATHGLIEDGLRMLRNLDHRGARGAEENTGDGAGMLLQVPHRFFAAAIPGLPSAGSYGVGQLFLPQDKAQRSAIKRLMTSVIDALGYRLLAWRRVPTDNRGLGRTALDSEPVVEQCFVAPRQAMSPVAFDVGLYVLRCEIQNRVRERALGGEGASLFYICSLDRRRIVYKGLLTCAQLASYYPDLSDSRVESALVLVHSRFSTNTLGAWELAHPYRSLVHNGEFNTLLGNVNWMRAREPLLASERFGADIERIRPVLAEDDQSDSADFDHVLELLLVGGRSLPHALRMLIPEAWEKDAAMAPERRAFYDYHSTLMEPWDGPALVVASDGDAVGAVIDRNGLRPCRYCLTRDDKLIMASESGTLDTDFGEIVMQGRLRPGQLFFADTREGRIVPEAEVFQRLTGAAPYADWLAQHRLKLADLVDETAEPVISALDPATLDAHQCAFGYTLEGLRVLLAPMAESGKDPLGAMGNDTPLAALSAQRKPLFAYFHQLFAQVTNPPLDYLREALVTSLSGHLGHQRNLLGQTPEHCRQLLIDSPILDDREFAALAGLDLDGLHVHEIDTTYSPGQGMASVIERLRRDAEAAVDAGATLVILDDHRVGPQRVAVPALLVVGAVHHGLIRAGKRSRVSLVLRSGEPYAVHHYCTLVGYGADAIYPWLAYRSLEHLQVEGTLTGVESSAAARHAYRLAIEDGLLKVMAKMGISTLESYKGAQIFECIGLDQALVDECFAGTPGHIPGVGLDTIEDETEQAHAVAYSDRIAGNLQLLQGGDFYWRRDGEWHQWNPRTIGYLQQAARHNDVVSYRRFAEAVNDQSRCLQTLRGLLDFDIEPQRSIPLERVEPTESILKRFGTGSMSFGALSREAHEVMAIAMNRIGGKAGSGEGGEQVERFGTEAENSMKQCASGRFGVTAHYLASARQIEIKMAQGAKPGEGGELPGGKVDAAIAEVRFTVPGVGLISPPPHHDIYSIEDLAQLIHDLKCANPEAEVHVKLVSKANVGTIAAGVAKARADAVLISGDAGGTGAAKKTSIKHTGTPWELGLAETHRVLMANNLRSRITVRTDGGMKTGRDVAMAALLGAEEFGFGTAPMVVVGCLLLRKCHCNTCSVGVATQDPRLRERFDGEAEHIINYLRFVAEELREIMAALGFVSIREMVGRVDRLRPREVAHPRGIMLDAGALLTRVESSDTPYKIREQNHQLDDKLDQRLMAQAAPALKEGRPVRIDTTVCNRDRSVGTLLSSALVKRYAPTMPADDTLRIHLQGTAGQSFGAFVARGISLHLTGDANDYLGKGLSGGRISVRTPPEAGYAAADNVIIGNVALFGATSGEAYINGLAGERFCVRNSGALAVVEGVGDHGCEYMTGGVALILGPCGKNFAAGMSGGEAYLLDEQGDLAERVNAERVGLEAVEDARDIALVQRLLENHYAYTGSHRARTLLDDWPATLARLVKVVPEAYAEVVSRELAEGRDIRVVPPTAAQEVA</sequence>
<evidence type="ECO:0000256" key="1">
    <source>
        <dbReference type="ARBA" id="ARBA00001917"/>
    </source>
</evidence>
<comment type="similarity">
    <text evidence="3">Belongs to the glutamate synthase family.</text>
</comment>
<dbReference type="PANTHER" id="PTHR11938:SF133">
    <property type="entry name" value="GLUTAMATE SYNTHASE (NADH)"/>
    <property type="match status" value="1"/>
</dbReference>
<keyword evidence="9 16" id="KW-0560">Oxidoreductase</keyword>
<dbReference type="EMBL" id="JBHRUG010000049">
    <property type="protein sequence ID" value="MFC3286247.1"/>
    <property type="molecule type" value="Genomic_DNA"/>
</dbReference>
<keyword evidence="4" id="KW-0028">Amino-acid biosynthesis</keyword>
<dbReference type="InterPro" id="IPR013785">
    <property type="entry name" value="Aldolase_TIM"/>
</dbReference>
<evidence type="ECO:0000256" key="6">
    <source>
        <dbReference type="ARBA" id="ARBA00022643"/>
    </source>
</evidence>
<name>A0ABV7LUN7_9GAMM</name>
<dbReference type="InterPro" id="IPR050711">
    <property type="entry name" value="ET-N_metabolism_enzyme"/>
</dbReference>
<dbReference type="Gene3D" id="3.20.20.70">
    <property type="entry name" value="Aldolase class I"/>
    <property type="match status" value="2"/>
</dbReference>
<dbReference type="Pfam" id="PF00310">
    <property type="entry name" value="GATase_2"/>
    <property type="match status" value="1"/>
</dbReference>
<dbReference type="InterPro" id="IPR002489">
    <property type="entry name" value="Glu_synth_asu_C"/>
</dbReference>
<dbReference type="InterPro" id="IPR036485">
    <property type="entry name" value="Glu_synth_asu_C_sf"/>
</dbReference>
<evidence type="ECO:0000256" key="10">
    <source>
        <dbReference type="ARBA" id="ARBA00023004"/>
    </source>
</evidence>
<dbReference type="Gene3D" id="3.60.20.10">
    <property type="entry name" value="Glutamine Phosphoribosylpyrophosphate, subunit 1, domain 1"/>
    <property type="match status" value="1"/>
</dbReference>
<dbReference type="GO" id="GO:0004355">
    <property type="term" value="F:glutamate synthase (NADPH) activity"/>
    <property type="evidence" value="ECO:0007669"/>
    <property type="project" value="UniProtKB-EC"/>
</dbReference>
<dbReference type="PROSITE" id="PS51278">
    <property type="entry name" value="GATASE_TYPE_2"/>
    <property type="match status" value="1"/>
</dbReference>
<comment type="cofactor">
    <cofactor evidence="2">
        <name>[3Fe-4S] cluster</name>
        <dbReference type="ChEBI" id="CHEBI:21137"/>
    </cofactor>
</comment>
<dbReference type="Pfam" id="PF01493">
    <property type="entry name" value="GXGXG"/>
    <property type="match status" value="1"/>
</dbReference>
<dbReference type="SUPFAM" id="SSF56235">
    <property type="entry name" value="N-terminal nucleophile aminohydrolases (Ntn hydrolases)"/>
    <property type="match status" value="1"/>
</dbReference>
<dbReference type="NCBIfam" id="NF008730">
    <property type="entry name" value="PRK11750.1"/>
    <property type="match status" value="1"/>
</dbReference>
<dbReference type="CDD" id="cd02808">
    <property type="entry name" value="GltS_FMN"/>
    <property type="match status" value="1"/>
</dbReference>
<protein>
    <submittedName>
        <fullName evidence="16">Glutamate synthase large subunit</fullName>
        <ecNumber evidence="16">1.4.1.13</ecNumber>
    </submittedName>
</protein>
<proteinExistence type="inferred from homology"/>
<dbReference type="Pfam" id="PF01645">
    <property type="entry name" value="Glu_synthase"/>
    <property type="match status" value="1"/>
</dbReference>
<dbReference type="SUPFAM" id="SSF69336">
    <property type="entry name" value="Alpha subunit of glutamate synthase, C-terminal domain"/>
    <property type="match status" value="1"/>
</dbReference>
<dbReference type="PANTHER" id="PTHR11938">
    <property type="entry name" value="FAD NADPH DEHYDROGENASE/OXIDOREDUCTASE"/>
    <property type="match status" value="1"/>
</dbReference>
<keyword evidence="7" id="KW-0479">Metal-binding</keyword>
<evidence type="ECO:0000259" key="15">
    <source>
        <dbReference type="PROSITE" id="PS51278"/>
    </source>
</evidence>
<gene>
    <name evidence="16" type="primary">gltB</name>
    <name evidence="16" type="ORF">ACFOEV_21820</name>
</gene>
<keyword evidence="5" id="KW-0285">Flavoprotein</keyword>
<evidence type="ECO:0000256" key="4">
    <source>
        <dbReference type="ARBA" id="ARBA00022605"/>
    </source>
</evidence>
<accession>A0ABV7LUN7</accession>
<keyword evidence="13" id="KW-0003">3Fe-4S</keyword>
<keyword evidence="17" id="KW-1185">Reference proteome</keyword>
<evidence type="ECO:0000256" key="9">
    <source>
        <dbReference type="ARBA" id="ARBA00023002"/>
    </source>
</evidence>
<dbReference type="Proteomes" id="UP001595579">
    <property type="component" value="Unassembled WGS sequence"/>
</dbReference>
<reference evidence="17" key="1">
    <citation type="journal article" date="2019" name="Int. J. Syst. Evol. Microbiol.">
        <title>The Global Catalogue of Microorganisms (GCM) 10K type strain sequencing project: providing services to taxonomists for standard genome sequencing and annotation.</title>
        <authorList>
            <consortium name="The Broad Institute Genomics Platform"/>
            <consortium name="The Broad Institute Genome Sequencing Center for Infectious Disease"/>
            <person name="Wu L."/>
            <person name="Ma J."/>
        </authorList>
    </citation>
    <scope>NUCLEOTIDE SEQUENCE [LARGE SCALE GENOMIC DNA]</scope>
    <source>
        <strain evidence="17">CECT 7698</strain>
    </source>
</reference>
<feature type="domain" description="Glutamine amidotransferase type-2" evidence="15">
    <location>
        <begin position="23"/>
        <end position="420"/>
    </location>
</feature>
<dbReference type="CDD" id="cd00713">
    <property type="entry name" value="GltS"/>
    <property type="match status" value="1"/>
</dbReference>
<evidence type="ECO:0000313" key="16">
    <source>
        <dbReference type="EMBL" id="MFC3286247.1"/>
    </source>
</evidence>
<keyword evidence="6" id="KW-0288">FMN</keyword>
<dbReference type="Pfam" id="PF04898">
    <property type="entry name" value="Glu_syn_central"/>
    <property type="match status" value="1"/>
</dbReference>
<evidence type="ECO:0000256" key="3">
    <source>
        <dbReference type="ARBA" id="ARBA00009716"/>
    </source>
</evidence>
<evidence type="ECO:0000256" key="8">
    <source>
        <dbReference type="ARBA" id="ARBA00022962"/>
    </source>
</evidence>
<comment type="caution">
    <text evidence="16">The sequence shown here is derived from an EMBL/GenBank/DDBJ whole genome shotgun (WGS) entry which is preliminary data.</text>
</comment>
<dbReference type="Gene3D" id="2.160.20.60">
    <property type="entry name" value="Glutamate synthase, alpha subunit, C-terminal domain"/>
    <property type="match status" value="1"/>
</dbReference>
<dbReference type="RefSeq" id="WP_386777127.1">
    <property type="nucleotide sequence ID" value="NZ_JBHRUG010000049.1"/>
</dbReference>
<comment type="cofactor">
    <cofactor evidence="1">
        <name>FMN</name>
        <dbReference type="ChEBI" id="CHEBI:58210"/>
    </cofactor>
</comment>
<keyword evidence="11" id="KW-0411">Iron-sulfur</keyword>
<dbReference type="InterPro" id="IPR002932">
    <property type="entry name" value="Glu_synthdom"/>
</dbReference>
<evidence type="ECO:0000256" key="2">
    <source>
        <dbReference type="ARBA" id="ARBA00001927"/>
    </source>
</evidence>
<organism evidence="16 17">
    <name type="scientific">Litchfieldella rifensis</name>
    <dbReference type="NCBI Taxonomy" id="762643"/>
    <lineage>
        <taxon>Bacteria</taxon>
        <taxon>Pseudomonadati</taxon>
        <taxon>Pseudomonadota</taxon>
        <taxon>Gammaproteobacteria</taxon>
        <taxon>Oceanospirillales</taxon>
        <taxon>Halomonadaceae</taxon>
        <taxon>Litchfieldella</taxon>
    </lineage>
</organism>
<comment type="pathway">
    <text evidence="14">Amino-acid biosynthesis.</text>
</comment>
<evidence type="ECO:0000256" key="7">
    <source>
        <dbReference type="ARBA" id="ARBA00022723"/>
    </source>
</evidence>